<dbReference type="Proteomes" id="UP000070544">
    <property type="component" value="Unassembled WGS sequence"/>
</dbReference>
<evidence type="ECO:0000256" key="4">
    <source>
        <dbReference type="ARBA" id="ARBA00022989"/>
    </source>
</evidence>
<dbReference type="GO" id="GO:0022857">
    <property type="term" value="F:transmembrane transporter activity"/>
    <property type="evidence" value="ECO:0007669"/>
    <property type="project" value="UniProtKB-ARBA"/>
</dbReference>
<keyword evidence="8" id="KW-1185">Reference proteome</keyword>
<name>A0A139AKC4_GONPJ</name>
<keyword evidence="5 6" id="KW-0472">Membrane</keyword>
<proteinExistence type="predicted"/>
<protein>
    <submittedName>
        <fullName evidence="7">Uncharacterized protein</fullName>
    </submittedName>
</protein>
<dbReference type="EMBL" id="KQ965748">
    <property type="protein sequence ID" value="KXS17230.1"/>
    <property type="molecule type" value="Genomic_DNA"/>
</dbReference>
<evidence type="ECO:0000313" key="8">
    <source>
        <dbReference type="Proteomes" id="UP000070544"/>
    </source>
</evidence>
<feature type="transmembrane region" description="Helical" evidence="6">
    <location>
        <begin position="47"/>
        <end position="67"/>
    </location>
</feature>
<evidence type="ECO:0000256" key="2">
    <source>
        <dbReference type="ARBA" id="ARBA00022448"/>
    </source>
</evidence>
<sequence>MVAYAIPIFCPVTFAVYTFKQETFHLGLFSELVGWIALFSYPIQLDTFNWAIVTVTGVFVLASVFWIRGARNTFTGPVLRVTEDETMILEQWWNVITAAVYRRKIVGSGCGKMWSAMDLSP</sequence>
<dbReference type="PANTHER" id="PTHR45649:SF30">
    <property type="entry name" value="AMINO-ACID PERMEASE BAT1"/>
    <property type="match status" value="1"/>
</dbReference>
<evidence type="ECO:0000256" key="6">
    <source>
        <dbReference type="SAM" id="Phobius"/>
    </source>
</evidence>
<keyword evidence="3 6" id="KW-0812">Transmembrane</keyword>
<evidence type="ECO:0000313" key="7">
    <source>
        <dbReference type="EMBL" id="KXS17230.1"/>
    </source>
</evidence>
<accession>A0A139AKC4</accession>
<evidence type="ECO:0000256" key="1">
    <source>
        <dbReference type="ARBA" id="ARBA00004141"/>
    </source>
</evidence>
<comment type="subcellular location">
    <subcellularLocation>
        <location evidence="1">Membrane</location>
        <topology evidence="1">Multi-pass membrane protein</topology>
    </subcellularLocation>
</comment>
<dbReference type="AlphaFoldDB" id="A0A139AKC4"/>
<dbReference type="PANTHER" id="PTHR45649">
    <property type="entry name" value="AMINO-ACID PERMEASE BAT1"/>
    <property type="match status" value="1"/>
</dbReference>
<reference evidence="7 8" key="1">
    <citation type="journal article" date="2015" name="Genome Biol. Evol.">
        <title>Phylogenomic analyses indicate that early fungi evolved digesting cell walls of algal ancestors of land plants.</title>
        <authorList>
            <person name="Chang Y."/>
            <person name="Wang S."/>
            <person name="Sekimoto S."/>
            <person name="Aerts A.L."/>
            <person name="Choi C."/>
            <person name="Clum A."/>
            <person name="LaButti K.M."/>
            <person name="Lindquist E.A."/>
            <person name="Yee Ngan C."/>
            <person name="Ohm R.A."/>
            <person name="Salamov A.A."/>
            <person name="Grigoriev I.V."/>
            <person name="Spatafora J.W."/>
            <person name="Berbee M.L."/>
        </authorList>
    </citation>
    <scope>NUCLEOTIDE SEQUENCE [LARGE SCALE GENOMIC DNA]</scope>
    <source>
        <strain evidence="7 8">JEL478</strain>
    </source>
</reference>
<dbReference type="GO" id="GO:0016020">
    <property type="term" value="C:membrane"/>
    <property type="evidence" value="ECO:0007669"/>
    <property type="project" value="UniProtKB-SubCell"/>
</dbReference>
<keyword evidence="4 6" id="KW-1133">Transmembrane helix</keyword>
<dbReference type="STRING" id="1344416.A0A139AKC4"/>
<evidence type="ECO:0000256" key="5">
    <source>
        <dbReference type="ARBA" id="ARBA00023136"/>
    </source>
</evidence>
<keyword evidence="2" id="KW-0813">Transport</keyword>
<gene>
    <name evidence="7" type="ORF">M427DRAFT_265490</name>
</gene>
<evidence type="ECO:0000256" key="3">
    <source>
        <dbReference type="ARBA" id="ARBA00022692"/>
    </source>
</evidence>
<dbReference type="OrthoDB" id="10054429at2759"/>
<organism evidence="7 8">
    <name type="scientific">Gonapodya prolifera (strain JEL478)</name>
    <name type="common">Monoblepharis prolifera</name>
    <dbReference type="NCBI Taxonomy" id="1344416"/>
    <lineage>
        <taxon>Eukaryota</taxon>
        <taxon>Fungi</taxon>
        <taxon>Fungi incertae sedis</taxon>
        <taxon>Chytridiomycota</taxon>
        <taxon>Chytridiomycota incertae sedis</taxon>
        <taxon>Monoblepharidomycetes</taxon>
        <taxon>Monoblepharidales</taxon>
        <taxon>Gonapodyaceae</taxon>
        <taxon>Gonapodya</taxon>
    </lineage>
</organism>